<gene>
    <name evidence="6" type="primary">Necator_chrI.g1207</name>
    <name evidence="6" type="ORF">RB195_005081</name>
</gene>
<sequence length="460" mass="51227">MDILKQLWWKFFSRTNCRNMEARYVLELRDRDPATVEDLVLDGCESTEIEGVNDKLVNLQSLSMVHVGLQSLKNLPKLPQLSKLDISDNNIAGGLEHVADNCPELLHLNLASNKIAKVEDLAPLKKLKLAELDLFNNPVTEGDAESEYRSKIFELIPSLQILDGADINGEEVDDSFDGEDGGEGEDSGDESGSDIDGPGLSYLDNSQLDEDESEEYKPSDPDVSSDDVPKRGLKRRNEETNVCEGMGRPKNSEADPLRKAKRGRPSKHKREEHVVVHTGFDGHANAPWRKTVSIFKQPVTLVHTSGRENRKPTEQQLKRGLMNNRPQEKPAPVLWAKALENVQALIPTAVADKVDVNKTEYLTESLHLAGRLERASAALNEQAAAASLFTSIHNPNQSGAFGQAADKEKMESNLLLHINPEQPLLRPISVLPEDIATQERRVLDARKRLQEVCIHNNYDI</sequence>
<evidence type="ECO:0000259" key="5">
    <source>
        <dbReference type="Pfam" id="PF14048"/>
    </source>
</evidence>
<dbReference type="InterPro" id="IPR045081">
    <property type="entry name" value="AN32"/>
</dbReference>
<feature type="compositionally biased region" description="Basic and acidic residues" evidence="4">
    <location>
        <begin position="227"/>
        <end position="239"/>
    </location>
</feature>
<reference evidence="6 7" key="1">
    <citation type="submission" date="2023-08" db="EMBL/GenBank/DDBJ databases">
        <title>A Necator americanus chromosomal reference genome.</title>
        <authorList>
            <person name="Ilik V."/>
            <person name="Petrzelkova K.J."/>
            <person name="Pardy F."/>
            <person name="Fuh T."/>
            <person name="Niatou-Singa F.S."/>
            <person name="Gouil Q."/>
            <person name="Baker L."/>
            <person name="Ritchie M.E."/>
            <person name="Jex A.R."/>
            <person name="Gazzola D."/>
            <person name="Li H."/>
            <person name="Toshio Fujiwara R."/>
            <person name="Zhan B."/>
            <person name="Aroian R.V."/>
            <person name="Pafco B."/>
            <person name="Schwarz E.M."/>
        </authorList>
    </citation>
    <scope>NUCLEOTIDE SEQUENCE [LARGE SCALE GENOMIC DNA]</scope>
    <source>
        <strain evidence="6 7">Aroian</strain>
        <tissue evidence="6">Whole animal</tissue>
    </source>
</reference>
<comment type="caution">
    <text evidence="6">The sequence shown here is derived from an EMBL/GenBank/DDBJ whole genome shotgun (WGS) entry which is preliminary data.</text>
</comment>
<feature type="domain" description="Methyl-CpG binding protein 2/3 C-terminal" evidence="5">
    <location>
        <begin position="363"/>
        <end position="452"/>
    </location>
</feature>
<dbReference type="InterPro" id="IPR032675">
    <property type="entry name" value="LRR_dom_sf"/>
</dbReference>
<proteinExistence type="inferred from homology"/>
<evidence type="ECO:0000256" key="2">
    <source>
        <dbReference type="ARBA" id="ARBA00022737"/>
    </source>
</evidence>
<evidence type="ECO:0000313" key="6">
    <source>
        <dbReference type="EMBL" id="KAK6727159.1"/>
    </source>
</evidence>
<accession>A0ABR1BL37</accession>
<dbReference type="Gene3D" id="3.80.10.10">
    <property type="entry name" value="Ribonuclease Inhibitor"/>
    <property type="match status" value="1"/>
</dbReference>
<keyword evidence="7" id="KW-1185">Reference proteome</keyword>
<name>A0ABR1BL37_NECAM</name>
<dbReference type="PANTHER" id="PTHR11375:SF0">
    <property type="entry name" value="ACIDIC LEUCINE-RICH NUCLEAR PHOSPHOPROTEIN 32 FAMILY MEMBER A"/>
    <property type="match status" value="1"/>
</dbReference>
<feature type="region of interest" description="Disordered" evidence="4">
    <location>
        <begin position="169"/>
        <end position="271"/>
    </location>
</feature>
<dbReference type="Proteomes" id="UP001303046">
    <property type="component" value="Unassembled WGS sequence"/>
</dbReference>
<dbReference type="Pfam" id="PF14048">
    <property type="entry name" value="MBD_C"/>
    <property type="match status" value="1"/>
</dbReference>
<organism evidence="6 7">
    <name type="scientific">Necator americanus</name>
    <name type="common">Human hookworm</name>
    <dbReference type="NCBI Taxonomy" id="51031"/>
    <lineage>
        <taxon>Eukaryota</taxon>
        <taxon>Metazoa</taxon>
        <taxon>Ecdysozoa</taxon>
        <taxon>Nematoda</taxon>
        <taxon>Chromadorea</taxon>
        <taxon>Rhabditida</taxon>
        <taxon>Rhabditina</taxon>
        <taxon>Rhabditomorpha</taxon>
        <taxon>Strongyloidea</taxon>
        <taxon>Ancylostomatidae</taxon>
        <taxon>Bunostominae</taxon>
        <taxon>Necator</taxon>
    </lineage>
</organism>
<keyword evidence="2" id="KW-0677">Repeat</keyword>
<comment type="similarity">
    <text evidence="3">Belongs to the ANP32 family.</text>
</comment>
<protein>
    <recommendedName>
        <fullName evidence="5">Methyl-CpG binding protein 2/3 C-terminal domain-containing protein</fullName>
    </recommendedName>
</protein>
<keyword evidence="1" id="KW-0433">Leucine-rich repeat</keyword>
<dbReference type="Pfam" id="PF14580">
    <property type="entry name" value="LRR_9"/>
    <property type="match status" value="1"/>
</dbReference>
<dbReference type="PANTHER" id="PTHR11375">
    <property type="entry name" value="ACIDIC LEUCINE-RICH NUCLEAR PHOSPHOPROTEIN 32"/>
    <property type="match status" value="1"/>
</dbReference>
<dbReference type="InterPro" id="IPR001611">
    <property type="entry name" value="Leu-rich_rpt"/>
</dbReference>
<dbReference type="PROSITE" id="PS51450">
    <property type="entry name" value="LRR"/>
    <property type="match status" value="1"/>
</dbReference>
<evidence type="ECO:0000313" key="7">
    <source>
        <dbReference type="Proteomes" id="UP001303046"/>
    </source>
</evidence>
<dbReference type="EMBL" id="JAVFWL010000001">
    <property type="protein sequence ID" value="KAK6727159.1"/>
    <property type="molecule type" value="Genomic_DNA"/>
</dbReference>
<evidence type="ECO:0000256" key="1">
    <source>
        <dbReference type="ARBA" id="ARBA00022614"/>
    </source>
</evidence>
<dbReference type="InterPro" id="IPR025884">
    <property type="entry name" value="MeCpG-bd_2/3_C_dom"/>
</dbReference>
<evidence type="ECO:0000256" key="4">
    <source>
        <dbReference type="SAM" id="MobiDB-lite"/>
    </source>
</evidence>
<feature type="compositionally biased region" description="Acidic residues" evidence="4">
    <location>
        <begin position="169"/>
        <end position="193"/>
    </location>
</feature>
<dbReference type="SUPFAM" id="SSF52058">
    <property type="entry name" value="L domain-like"/>
    <property type="match status" value="1"/>
</dbReference>
<feature type="compositionally biased region" description="Basic residues" evidence="4">
    <location>
        <begin position="259"/>
        <end position="268"/>
    </location>
</feature>
<evidence type="ECO:0000256" key="3">
    <source>
        <dbReference type="ARBA" id="ARBA00025777"/>
    </source>
</evidence>